<evidence type="ECO:0000259" key="4">
    <source>
        <dbReference type="Pfam" id="PF00535"/>
    </source>
</evidence>
<keyword evidence="6" id="KW-1185">Reference proteome</keyword>
<comment type="caution">
    <text evidence="5">The sequence shown here is derived from an EMBL/GenBank/DDBJ whole genome shotgun (WGS) entry which is preliminary data.</text>
</comment>
<sequence length="315" mass="36186">MSRVSKSQKISVIMTTYNRSYFLPQAIEGILSQTFDDFEFILVNNGSTDESAEICRKYAEIDHRIKIIEIFENKGASSGKNKGIAAATSEYITIVDDDDYCEPGMLEFLWNLSQKYSADISMCGSWNNIEGELEPYFIFDELLVLDRVEGLNELLLREKYNVAPPTKLFRKILFEGIQFQDNVLVDDIHIIYKVFANADVVVAHGKPLYIFRKHEGNMTSFIQTNKIPPALLSEYLSAFCERTEYLSKKVPDIAPRAKYSELSYMISMCDKLSNSTECVELFNSMKMILRKNYNELMSSLFTTDREKSILRDLLA</sequence>
<organism evidence="5 6">
    <name type="scientific">Paenibacillus crassostreae</name>
    <dbReference type="NCBI Taxonomy" id="1763538"/>
    <lineage>
        <taxon>Bacteria</taxon>
        <taxon>Bacillati</taxon>
        <taxon>Bacillota</taxon>
        <taxon>Bacilli</taxon>
        <taxon>Bacillales</taxon>
        <taxon>Paenibacillaceae</taxon>
        <taxon>Paenibacillus</taxon>
    </lineage>
</organism>
<dbReference type="GO" id="GO:0016757">
    <property type="term" value="F:glycosyltransferase activity"/>
    <property type="evidence" value="ECO:0007669"/>
    <property type="project" value="UniProtKB-KW"/>
</dbReference>
<evidence type="ECO:0000313" key="5">
    <source>
        <dbReference type="EMBL" id="OAB74081.1"/>
    </source>
</evidence>
<dbReference type="PANTHER" id="PTHR22916:SF51">
    <property type="entry name" value="GLYCOSYLTRANSFERASE EPSH-RELATED"/>
    <property type="match status" value="1"/>
</dbReference>
<comment type="similarity">
    <text evidence="1">Belongs to the glycosyltransferase 2 family.</text>
</comment>
<dbReference type="KEGG" id="pcx:LPB68_14255"/>
<dbReference type="STRING" id="1763538.LPB68_14255"/>
<accession>A0A167D8W4</accession>
<dbReference type="Gene3D" id="3.90.550.10">
    <property type="entry name" value="Spore Coat Polysaccharide Biosynthesis Protein SpsA, Chain A"/>
    <property type="match status" value="1"/>
</dbReference>
<dbReference type="PANTHER" id="PTHR22916">
    <property type="entry name" value="GLYCOSYLTRANSFERASE"/>
    <property type="match status" value="1"/>
</dbReference>
<dbReference type="OrthoDB" id="396512at2"/>
<keyword evidence="3 5" id="KW-0808">Transferase</keyword>
<dbReference type="SUPFAM" id="SSF53448">
    <property type="entry name" value="Nucleotide-diphospho-sugar transferases"/>
    <property type="match status" value="1"/>
</dbReference>
<dbReference type="InterPro" id="IPR001173">
    <property type="entry name" value="Glyco_trans_2-like"/>
</dbReference>
<dbReference type="CDD" id="cd00761">
    <property type="entry name" value="Glyco_tranf_GTA_type"/>
    <property type="match status" value="1"/>
</dbReference>
<evidence type="ECO:0000256" key="3">
    <source>
        <dbReference type="ARBA" id="ARBA00022679"/>
    </source>
</evidence>
<name>A0A167D8W4_9BACL</name>
<dbReference type="Pfam" id="PF00535">
    <property type="entry name" value="Glycos_transf_2"/>
    <property type="match status" value="1"/>
</dbReference>
<dbReference type="EMBL" id="LSFN01000016">
    <property type="protein sequence ID" value="OAB74081.1"/>
    <property type="molecule type" value="Genomic_DNA"/>
</dbReference>
<reference evidence="5 6" key="1">
    <citation type="submission" date="2016-02" db="EMBL/GenBank/DDBJ databases">
        <title>Paenibacillus sp. LPB0068, isolated from Crassostrea gigas.</title>
        <authorList>
            <person name="Shin S.-K."/>
            <person name="Yi H."/>
        </authorList>
    </citation>
    <scope>NUCLEOTIDE SEQUENCE [LARGE SCALE GENOMIC DNA]</scope>
    <source>
        <strain evidence="5 6">LPB0068</strain>
    </source>
</reference>
<dbReference type="Proteomes" id="UP000077134">
    <property type="component" value="Unassembled WGS sequence"/>
</dbReference>
<evidence type="ECO:0000256" key="2">
    <source>
        <dbReference type="ARBA" id="ARBA00022676"/>
    </source>
</evidence>
<protein>
    <submittedName>
        <fullName evidence="5">Glycosyl transferase</fullName>
    </submittedName>
</protein>
<proteinExistence type="inferred from homology"/>
<keyword evidence="2" id="KW-0328">Glycosyltransferase</keyword>
<feature type="domain" description="Glycosyltransferase 2-like" evidence="4">
    <location>
        <begin position="11"/>
        <end position="129"/>
    </location>
</feature>
<evidence type="ECO:0000256" key="1">
    <source>
        <dbReference type="ARBA" id="ARBA00006739"/>
    </source>
</evidence>
<gene>
    <name evidence="5" type="ORF">PNBC_13095</name>
</gene>
<dbReference type="AlphaFoldDB" id="A0A167D8W4"/>
<evidence type="ECO:0000313" key="6">
    <source>
        <dbReference type="Proteomes" id="UP000077134"/>
    </source>
</evidence>
<dbReference type="InterPro" id="IPR029044">
    <property type="entry name" value="Nucleotide-diphossugar_trans"/>
</dbReference>